<dbReference type="GO" id="GO:0032259">
    <property type="term" value="P:methylation"/>
    <property type="evidence" value="ECO:0007669"/>
    <property type="project" value="UniProtKB-KW"/>
</dbReference>
<dbReference type="GO" id="GO:0008757">
    <property type="term" value="F:S-adenosylmethionine-dependent methyltransferase activity"/>
    <property type="evidence" value="ECO:0007669"/>
    <property type="project" value="InterPro"/>
</dbReference>
<dbReference type="EMBL" id="JRZE01000006">
    <property type="protein sequence ID" value="KHF43055.1"/>
    <property type="molecule type" value="Genomic_DNA"/>
</dbReference>
<evidence type="ECO:0000259" key="1">
    <source>
        <dbReference type="Pfam" id="PF08241"/>
    </source>
</evidence>
<dbReference type="AlphaFoldDB" id="A0A837D756"/>
<evidence type="ECO:0000313" key="2">
    <source>
        <dbReference type="EMBL" id="KHF43055.1"/>
    </source>
</evidence>
<accession>A0A837D756</accession>
<dbReference type="RefSeq" id="WP_015786180.1">
    <property type="nucleotide sequence ID" value="NZ_CALJZO010000119.1"/>
</dbReference>
<reference evidence="2 3" key="1">
    <citation type="submission" date="2014-10" db="EMBL/GenBank/DDBJ databases">
        <title>Genome sequence of Micropolyspora internatus JCM3315.</title>
        <authorList>
            <person name="Shin S.-K."/>
            <person name="Yi H."/>
        </authorList>
    </citation>
    <scope>NUCLEOTIDE SEQUENCE [LARGE SCALE GENOMIC DNA]</scope>
    <source>
        <strain evidence="2 3">JCM 3315</strain>
    </source>
</reference>
<dbReference type="Gene3D" id="3.40.50.150">
    <property type="entry name" value="Vaccinia Virus protein VP39"/>
    <property type="match status" value="1"/>
</dbReference>
<evidence type="ECO:0000313" key="3">
    <source>
        <dbReference type="Proteomes" id="UP000030848"/>
    </source>
</evidence>
<dbReference type="InterPro" id="IPR013216">
    <property type="entry name" value="Methyltransf_11"/>
</dbReference>
<comment type="caution">
    <text evidence="2">The sequence shown here is derived from an EMBL/GenBank/DDBJ whole genome shotgun (WGS) entry which is preliminary data.</text>
</comment>
<sequence length="349" mass="38516">MTGRMLDNPAPTWSSYIPGKTLHEYQLHMKQQHPAMFELLDARRMAELENQTWLAEDNEFGDEDGRGRGISYRLAQRRSTARLTGITTLFDLLGGPHWTRPVCDVLGGDGLLSKVWRRLTGAPDDAEVPLLAGDISGSMVAAALADGLPAVRQRADQLLLRDDVLDAVLIAYGSHHIAPSQRPRALSEAYRVLVPGGRVALHDFASDSPVARWFGEVVHHQALAGHDYDHFTDDQMAGYLSDAGFADVRVETMYDPITIHGDTPERALAGLADYMIDMYGLELLREGAPDVETARADVLRLLREIFRYDPETFPDSAVDPVTELTVVADGFGYRAELPRLALVASGTKR</sequence>
<keyword evidence="2" id="KW-0489">Methyltransferase</keyword>
<gene>
    <name evidence="2" type="ORF">MINT15_32570</name>
</gene>
<dbReference type="SUPFAM" id="SSF53335">
    <property type="entry name" value="S-adenosyl-L-methionine-dependent methyltransferases"/>
    <property type="match status" value="1"/>
</dbReference>
<dbReference type="InterPro" id="IPR029063">
    <property type="entry name" value="SAM-dependent_MTases_sf"/>
</dbReference>
<dbReference type="OMA" id="PAAWENE"/>
<organism evidence="2 3">
    <name type="scientific">Saccharomonospora viridis</name>
    <dbReference type="NCBI Taxonomy" id="1852"/>
    <lineage>
        <taxon>Bacteria</taxon>
        <taxon>Bacillati</taxon>
        <taxon>Actinomycetota</taxon>
        <taxon>Actinomycetes</taxon>
        <taxon>Pseudonocardiales</taxon>
        <taxon>Pseudonocardiaceae</taxon>
        <taxon>Saccharomonospora</taxon>
    </lineage>
</organism>
<protein>
    <submittedName>
        <fullName evidence="2">Methyltransferase</fullName>
    </submittedName>
</protein>
<keyword evidence="2" id="KW-0808">Transferase</keyword>
<dbReference type="Pfam" id="PF08241">
    <property type="entry name" value="Methyltransf_11"/>
    <property type="match status" value="1"/>
</dbReference>
<feature type="domain" description="Methyltransferase type 11" evidence="1">
    <location>
        <begin position="130"/>
        <end position="200"/>
    </location>
</feature>
<dbReference type="Proteomes" id="UP000030848">
    <property type="component" value="Unassembled WGS sequence"/>
</dbReference>
<proteinExistence type="predicted"/>
<name>A0A837D756_9PSEU</name>